<gene>
    <name evidence="2" type="ORF">A1Q1_02005</name>
</gene>
<dbReference type="AlphaFoldDB" id="J4UCX4"/>
<evidence type="ECO:0000313" key="2">
    <source>
        <dbReference type="EMBL" id="EJT48910.1"/>
    </source>
</evidence>
<feature type="compositionally biased region" description="Basic and acidic residues" evidence="1">
    <location>
        <begin position="772"/>
        <end position="785"/>
    </location>
</feature>
<dbReference type="KEGG" id="tasa:A1Q1_02005"/>
<reference evidence="2 3" key="1">
    <citation type="journal article" date="2012" name="Eukaryot. Cell">
        <title>Draft genome sequence of CBS 2479, the standard type strain of Trichosporon asahii.</title>
        <authorList>
            <person name="Yang R.Y."/>
            <person name="Li H.T."/>
            <person name="Zhu H."/>
            <person name="Zhou G.P."/>
            <person name="Wang M."/>
            <person name="Wang L."/>
        </authorList>
    </citation>
    <scope>NUCLEOTIDE SEQUENCE [LARGE SCALE GENOMIC DNA]</scope>
    <source>
        <strain evidence="3">ATCC 90039 / CBS 2479 / JCM 2466 / KCTC 7840 / NCYC 2677 / UAMH 7654</strain>
    </source>
</reference>
<proteinExistence type="predicted"/>
<dbReference type="EMBL" id="ALBS01000185">
    <property type="protein sequence ID" value="EJT48910.1"/>
    <property type="molecule type" value="Genomic_DNA"/>
</dbReference>
<feature type="compositionally biased region" description="Low complexity" evidence="1">
    <location>
        <begin position="472"/>
        <end position="495"/>
    </location>
</feature>
<organism evidence="2 3">
    <name type="scientific">Trichosporon asahii var. asahii (strain ATCC 90039 / CBS 2479 / JCM 2466 / KCTC 7840 / NBRC 103889/ NCYC 2677 / UAMH 7654)</name>
    <name type="common">Yeast</name>
    <dbReference type="NCBI Taxonomy" id="1186058"/>
    <lineage>
        <taxon>Eukaryota</taxon>
        <taxon>Fungi</taxon>
        <taxon>Dikarya</taxon>
        <taxon>Basidiomycota</taxon>
        <taxon>Agaricomycotina</taxon>
        <taxon>Tremellomycetes</taxon>
        <taxon>Trichosporonales</taxon>
        <taxon>Trichosporonaceae</taxon>
        <taxon>Trichosporon</taxon>
    </lineage>
</organism>
<dbReference type="GeneID" id="25985519"/>
<dbReference type="VEuPathDB" id="FungiDB:A1Q1_02005"/>
<comment type="caution">
    <text evidence="2">The sequence shown here is derived from an EMBL/GenBank/DDBJ whole genome shotgun (WGS) entry which is preliminary data.</text>
</comment>
<dbReference type="HOGENOM" id="CLU_357221_0_0_1"/>
<protein>
    <submittedName>
        <fullName evidence="2">Uncharacterized protein</fullName>
    </submittedName>
</protein>
<accession>J4UCX4</accession>
<evidence type="ECO:0000256" key="1">
    <source>
        <dbReference type="SAM" id="MobiDB-lite"/>
    </source>
</evidence>
<feature type="region of interest" description="Disordered" evidence="1">
    <location>
        <begin position="472"/>
        <end position="503"/>
    </location>
</feature>
<dbReference type="Proteomes" id="UP000002748">
    <property type="component" value="Unassembled WGS sequence"/>
</dbReference>
<evidence type="ECO:0000313" key="3">
    <source>
        <dbReference type="Proteomes" id="UP000002748"/>
    </source>
</evidence>
<feature type="region of interest" description="Disordered" evidence="1">
    <location>
        <begin position="760"/>
        <end position="785"/>
    </location>
</feature>
<sequence length="785" mass="86224">MEACLATGSEKRWIDPASAYKQLRQSPLFSHHLVSLFPRIRTLYANLRAAGCHEELLSDLLLRAPNHRVLREILNEEADSEHPQTEKERLRLSLVAQAYRVIAPSIKRKVLARLSRPALVGVSRALREEDANDLLTSVFYELSATAKWDRRDWPLLEIALHLARTDPQAAVKLLHYPLALGKLPGHIDGSIAEHPRAASLVVQITVARAALQWKKHVRATRAIDDLLDTLRSSKIDPAAVELILEAIRTADVAPGDDNLSAWAHEKLLLMANDSRFPPLPTSAINLHMEGLSLSNALDFYLALPNPVPGPGQESVRRYNPPSARQITRLALANPPPTALRRLAYDARSQPMPPEFLRTLADAGLLAVAEAIYYRSSAIDERTALALIRAFTRGHRSAQRTAFAKRVAREYLATGPGDETKRALFRVRSDALIGRPQEKVVPLNPVVLEPPSPVDSGPLANIQLQTDILRSPANASESGAGAAAAESAAEQRMAAETGMQPGDGAESVAALTSLIGEEAAFKHLVQMAEDEPFLARRLTVMARPWFVLPPSGAAFAAACANAKWKALNDVQLPSVLERDGTLFILDRSAAPPSTQPADGNDKAEGEVEAKYAPTEAEAPFVVSLVRARAGRLASAVKWFEHACVSPSSPASPSSPQSSLSVPSHPMLLPTASALLQKCAIRLRWDLGFRVLRQIATNDAALHIILRWFSDMGRLGGRVDKAPQAWEREKKNMRKRLWRLHGREIVRHEIEGMEAKWERRGVMPRPPPVALPKGKKEEVKEKEAIKA</sequence>
<dbReference type="RefSeq" id="XP_014180488.1">
    <property type="nucleotide sequence ID" value="XM_014325013.1"/>
</dbReference>
<dbReference type="OrthoDB" id="2596551at2759"/>
<name>J4UCX4_TRIAS</name>